<reference evidence="1" key="2">
    <citation type="journal article" date="2021" name="PeerJ">
        <title>Extensive microbial diversity within the chicken gut microbiome revealed by metagenomics and culture.</title>
        <authorList>
            <person name="Gilroy R."/>
            <person name="Ravi A."/>
            <person name="Getino M."/>
            <person name="Pursley I."/>
            <person name="Horton D.L."/>
            <person name="Alikhan N.F."/>
            <person name="Baker D."/>
            <person name="Gharbi K."/>
            <person name="Hall N."/>
            <person name="Watson M."/>
            <person name="Adriaenssens E.M."/>
            <person name="Foster-Nyarko E."/>
            <person name="Jarju S."/>
            <person name="Secka A."/>
            <person name="Antonio M."/>
            <person name="Oren A."/>
            <person name="Chaudhuri R.R."/>
            <person name="La Ragione R."/>
            <person name="Hildebrand F."/>
            <person name="Pallen M.J."/>
        </authorList>
    </citation>
    <scope>NUCLEOTIDE SEQUENCE</scope>
    <source>
        <strain evidence="1">2889</strain>
    </source>
</reference>
<protein>
    <submittedName>
        <fullName evidence="1">PD-(D/E)XK nuclease family transposase</fullName>
    </submittedName>
</protein>
<comment type="caution">
    <text evidence="1">The sequence shown here is derived from an EMBL/GenBank/DDBJ whole genome shotgun (WGS) entry which is preliminary data.</text>
</comment>
<dbReference type="AlphaFoldDB" id="A0A9D9H2C0"/>
<accession>A0A9D9H2C0</accession>
<organism evidence="1 2">
    <name type="scientific">Candidatus Pullibacteroides excrementavium</name>
    <dbReference type="NCBI Taxonomy" id="2840905"/>
    <lineage>
        <taxon>Bacteria</taxon>
        <taxon>Pseudomonadati</taxon>
        <taxon>Bacteroidota</taxon>
        <taxon>Bacteroidia</taxon>
        <taxon>Bacteroidales</taxon>
        <taxon>Candidatus Pullibacteroides</taxon>
    </lineage>
</organism>
<dbReference type="PANTHER" id="PTHR41317">
    <property type="entry name" value="PD-(D_E)XK NUCLEASE FAMILY TRANSPOSASE"/>
    <property type="match status" value="1"/>
</dbReference>
<dbReference type="NCBIfam" id="TIGR01784">
    <property type="entry name" value="T_den_put_tspse"/>
    <property type="match status" value="1"/>
</dbReference>
<dbReference type="EMBL" id="JADIMZ010000037">
    <property type="protein sequence ID" value="MBO8432248.1"/>
    <property type="molecule type" value="Genomic_DNA"/>
</dbReference>
<dbReference type="Proteomes" id="UP000823612">
    <property type="component" value="Unassembled WGS sequence"/>
</dbReference>
<evidence type="ECO:0000313" key="1">
    <source>
        <dbReference type="EMBL" id="MBO8432248.1"/>
    </source>
</evidence>
<dbReference type="PANTHER" id="PTHR41317:SF1">
    <property type="entry name" value="PD-(D_E)XK NUCLEASE FAMILY TRANSPOSASE"/>
    <property type="match status" value="1"/>
</dbReference>
<proteinExistence type="predicted"/>
<dbReference type="Pfam" id="PF12784">
    <property type="entry name" value="PDDEXK_2"/>
    <property type="match status" value="1"/>
</dbReference>
<dbReference type="InterPro" id="IPR010106">
    <property type="entry name" value="RpnA"/>
</dbReference>
<evidence type="ECO:0000313" key="2">
    <source>
        <dbReference type="Proteomes" id="UP000823612"/>
    </source>
</evidence>
<name>A0A9D9H2C0_9BACT</name>
<reference evidence="1" key="1">
    <citation type="submission" date="2020-10" db="EMBL/GenBank/DDBJ databases">
        <authorList>
            <person name="Gilroy R."/>
        </authorList>
    </citation>
    <scope>NUCLEOTIDE SEQUENCE</scope>
    <source>
        <strain evidence="1">2889</strain>
    </source>
</reference>
<gene>
    <name evidence="1" type="ORF">IAB08_02990</name>
</gene>
<sequence>MEKASTNPARIPVDSIQPHKPFHFINPFTDVGFKRIFGQEVNKDLLMDFLNELLAGEERIEDLRFMDKEQLPDNEQEQGIIYDIFCRTEDGRHLIIEMQNDSQTYFRNRSLFYACRGIVKQGRRGRDWRYALDAVYCINFCNFALTGKLRSDFLLMDRETNEIFTDRIRLIYIEFPFFTKTEQECGTELEQWIYILKNMETLEKMPFKNEKYLFEKLEETASVEAMTEEERERYEASLKAYRDYYACLEYREEKGRREGENEERMKIARAMKSKGFSAEEIAGITGLPIEEAGQL</sequence>